<dbReference type="SUPFAM" id="SSF52922">
    <property type="entry name" value="TK C-terminal domain-like"/>
    <property type="match status" value="1"/>
</dbReference>
<accession>A0A2R6ABK2</accession>
<dbReference type="Proteomes" id="UP000240880">
    <property type="component" value="Unassembled WGS sequence"/>
</dbReference>
<dbReference type="Pfam" id="PF17147">
    <property type="entry name" value="PFOR_II"/>
    <property type="match status" value="1"/>
</dbReference>
<dbReference type="InterPro" id="IPR002880">
    <property type="entry name" value="Pyrv_Fd/Flavodoxin_OxRdtase_N"/>
</dbReference>
<dbReference type="InterPro" id="IPR022367">
    <property type="entry name" value="2-oxoacid/accept_OxRdtase_asu"/>
</dbReference>
<evidence type="ECO:0000313" key="6">
    <source>
        <dbReference type="Proteomes" id="UP000240880"/>
    </source>
</evidence>
<dbReference type="EMBL" id="NEXC01000016">
    <property type="protein sequence ID" value="PSN83728.1"/>
    <property type="molecule type" value="Genomic_DNA"/>
</dbReference>
<dbReference type="Gene3D" id="3.40.50.970">
    <property type="match status" value="1"/>
</dbReference>
<dbReference type="InterPro" id="IPR009014">
    <property type="entry name" value="Transketo_C/PFOR_II"/>
</dbReference>
<evidence type="ECO:0000259" key="2">
    <source>
        <dbReference type="Pfam" id="PF01558"/>
    </source>
</evidence>
<dbReference type="GO" id="GO:0044272">
    <property type="term" value="P:sulfur compound biosynthetic process"/>
    <property type="evidence" value="ECO:0007669"/>
    <property type="project" value="UniProtKB-ARBA"/>
</dbReference>
<dbReference type="Pfam" id="PF01855">
    <property type="entry name" value="POR_N"/>
    <property type="match status" value="1"/>
</dbReference>
<dbReference type="PANTHER" id="PTHR32154:SF20">
    <property type="entry name" value="2-OXOGLUTARATE OXIDOREDUCTASE SUBUNIT KORA"/>
    <property type="match status" value="1"/>
</dbReference>
<dbReference type="AlphaFoldDB" id="A0A2R6ABK2"/>
<dbReference type="NCBIfam" id="TIGR03710">
    <property type="entry name" value="OAFO_sf"/>
    <property type="match status" value="1"/>
</dbReference>
<evidence type="ECO:0000259" key="3">
    <source>
        <dbReference type="Pfam" id="PF01855"/>
    </source>
</evidence>
<feature type="domain" description="Pyruvate:ferredoxin oxidoreductase core" evidence="4">
    <location>
        <begin position="490"/>
        <end position="584"/>
    </location>
</feature>
<dbReference type="GO" id="GO:0006082">
    <property type="term" value="P:organic acid metabolic process"/>
    <property type="evidence" value="ECO:0007669"/>
    <property type="project" value="UniProtKB-ARBA"/>
</dbReference>
<dbReference type="InterPro" id="IPR029061">
    <property type="entry name" value="THDP-binding"/>
</dbReference>
<dbReference type="GO" id="GO:0016903">
    <property type="term" value="F:oxidoreductase activity, acting on the aldehyde or oxo group of donors"/>
    <property type="evidence" value="ECO:0007669"/>
    <property type="project" value="InterPro"/>
</dbReference>
<dbReference type="Pfam" id="PF01558">
    <property type="entry name" value="POR"/>
    <property type="match status" value="1"/>
</dbReference>
<gene>
    <name evidence="5" type="ORF">B9Q01_03685</name>
</gene>
<dbReference type="InterPro" id="IPR019752">
    <property type="entry name" value="Pyrv/ketoisovalerate_OxRed_cat"/>
</dbReference>
<organism evidence="5 6">
    <name type="scientific">Candidatus Marsarchaeota G1 archaeon OSP_D</name>
    <dbReference type="NCBI Taxonomy" id="1978155"/>
    <lineage>
        <taxon>Archaea</taxon>
        <taxon>Candidatus Marsarchaeota</taxon>
        <taxon>Candidatus Marsarchaeota group 1</taxon>
    </lineage>
</organism>
<dbReference type="CDD" id="cd07034">
    <property type="entry name" value="TPP_PYR_PFOR_IOR-alpha_like"/>
    <property type="match status" value="1"/>
</dbReference>
<dbReference type="FunFam" id="3.40.50.970:FF:000022">
    <property type="entry name" value="2-oxoglutarate ferredoxin oxidoreductase alpha subunit"/>
    <property type="match status" value="1"/>
</dbReference>
<evidence type="ECO:0008006" key="7">
    <source>
        <dbReference type="Google" id="ProtNLM"/>
    </source>
</evidence>
<evidence type="ECO:0000259" key="4">
    <source>
        <dbReference type="Pfam" id="PF17147"/>
    </source>
</evidence>
<reference evidence="5 6" key="1">
    <citation type="submission" date="2017-04" db="EMBL/GenBank/DDBJ databases">
        <title>Novel microbial lineages endemic to geothermal iron-oxide mats fill important gaps in the evolutionary history of Archaea.</title>
        <authorList>
            <person name="Jay Z.J."/>
            <person name="Beam J.P."/>
            <person name="Dlakic M."/>
            <person name="Rusch D.B."/>
            <person name="Kozubal M.A."/>
            <person name="Inskeep W.P."/>
        </authorList>
    </citation>
    <scope>NUCLEOTIDE SEQUENCE [LARGE SCALE GENOMIC DNA]</scope>
    <source>
        <strain evidence="5">OSP_D</strain>
    </source>
</reference>
<evidence type="ECO:0000313" key="5">
    <source>
        <dbReference type="EMBL" id="PSN83728.1"/>
    </source>
</evidence>
<dbReference type="InterPro" id="IPR050722">
    <property type="entry name" value="Pyruvate:ferred/Flavod_OxRd"/>
</dbReference>
<dbReference type="Gene3D" id="3.40.50.920">
    <property type="match status" value="1"/>
</dbReference>
<dbReference type="PANTHER" id="PTHR32154">
    <property type="entry name" value="PYRUVATE-FLAVODOXIN OXIDOREDUCTASE-RELATED"/>
    <property type="match status" value="1"/>
</dbReference>
<dbReference type="SUPFAM" id="SSF52518">
    <property type="entry name" value="Thiamin diphosphate-binding fold (THDP-binding)"/>
    <property type="match status" value="1"/>
</dbReference>
<name>A0A2R6ABK2_9ARCH</name>
<keyword evidence="1" id="KW-0560">Oxidoreductase</keyword>
<dbReference type="GO" id="GO:0006979">
    <property type="term" value="P:response to oxidative stress"/>
    <property type="evidence" value="ECO:0007669"/>
    <property type="project" value="TreeGrafter"/>
</dbReference>
<feature type="domain" description="Pyruvate flavodoxin/ferredoxin oxidoreductase pyrimidine binding" evidence="3">
    <location>
        <begin position="232"/>
        <end position="461"/>
    </location>
</feature>
<proteinExistence type="predicted"/>
<dbReference type="InterPro" id="IPR033412">
    <property type="entry name" value="PFOR_II"/>
</dbReference>
<dbReference type="SUPFAM" id="SSF53323">
    <property type="entry name" value="Pyruvate-ferredoxin oxidoreductase, PFOR, domain III"/>
    <property type="match status" value="1"/>
</dbReference>
<protein>
    <recommendedName>
        <fullName evidence="7">2-oxoacid:ferredoxin oxidoreductase subunit alpha</fullName>
    </recommendedName>
</protein>
<comment type="caution">
    <text evidence="5">The sequence shown here is derived from an EMBL/GenBank/DDBJ whole genome shotgun (WGS) entry which is preliminary data.</text>
</comment>
<dbReference type="InterPro" id="IPR002869">
    <property type="entry name" value="Pyrv_flavodox_OxRed_cen"/>
</dbReference>
<dbReference type="Gene3D" id="3.40.920.10">
    <property type="entry name" value="Pyruvate-ferredoxin oxidoreductase, PFOR, domain III"/>
    <property type="match status" value="1"/>
</dbReference>
<feature type="domain" description="Pyruvate/ketoisovalerate oxidoreductase catalytic" evidence="2">
    <location>
        <begin position="29"/>
        <end position="193"/>
    </location>
</feature>
<evidence type="ECO:0000256" key="1">
    <source>
        <dbReference type="ARBA" id="ARBA00023002"/>
    </source>
</evidence>
<sequence>MSLTYEESKVVKVSPKAVNDIKVMVGGQGGDGTLTVISLLARCFKEIGLYTYDSRNVLSRIRGGHADGVLRASTREILSVGDDLDVLVAFDEEAVAVARNLLVNDAVVIYDSSRGPLRKELLPAGVSLYEAKMGEIAGTELKKTLLKNTISFAILCRVLGVKDEIAQKVVRMRYQRKGGEVLEGNLKALEIGFRLADELGVATHYALPVSEPLDRIQIIGDEAIAFGFIVGGGRFYAGYPITPASEILEYLQANLPKFGGVAIQAEDEISAINMALGASLAGVRAMVATSGPGQDLMTEGVGQAAEAELPLVIVEVQRAGPSTGMPTKHEQSDVNHVVFGGHGDFPRIVIAPADATDCFYMTIDALNLAEKYQLPVFILIDQALAQNTQTVPEFDLTKVKIDRGKLLTQEQLNALPVYKRYEFTEDGVSARTIPGMPNGFFQVTGNEHNEWGFVTTDPVNRTKIMRKRMIKLEVAKADLPRGRVYGDQSARVGFISFGSNVGAVLEAMEQLKSRGITTKFLLLRTIYPLITEEVSDFLESVDVAFVVECNLTGQLRGLIRREVGYADKLIGINKFDGTSFRPREITEQVVSRLNALSR</sequence>